<dbReference type="OrthoDB" id="1702971at2759"/>
<organism evidence="1 3">
    <name type="scientific">Cucumis melo var. makuwa</name>
    <name type="common">Oriental melon</name>
    <dbReference type="NCBI Taxonomy" id="1194695"/>
    <lineage>
        <taxon>Eukaryota</taxon>
        <taxon>Viridiplantae</taxon>
        <taxon>Streptophyta</taxon>
        <taxon>Embryophyta</taxon>
        <taxon>Tracheophyta</taxon>
        <taxon>Spermatophyta</taxon>
        <taxon>Magnoliopsida</taxon>
        <taxon>eudicotyledons</taxon>
        <taxon>Gunneridae</taxon>
        <taxon>Pentapetalae</taxon>
        <taxon>rosids</taxon>
        <taxon>fabids</taxon>
        <taxon>Cucurbitales</taxon>
        <taxon>Cucurbitaceae</taxon>
        <taxon>Benincaseae</taxon>
        <taxon>Cucumis</taxon>
    </lineage>
</organism>
<dbReference type="InterPro" id="IPR052442">
    <property type="entry name" value="Env_Response_Regulator"/>
</dbReference>
<dbReference type="Proteomes" id="UP000321947">
    <property type="component" value="Unassembled WGS sequence"/>
</dbReference>
<comment type="caution">
    <text evidence="1">The sequence shown here is derived from an EMBL/GenBank/DDBJ whole genome shotgun (WGS) entry which is preliminary data.</text>
</comment>
<proteinExistence type="predicted"/>
<evidence type="ECO:0000313" key="2">
    <source>
        <dbReference type="EMBL" id="TYK02370.1"/>
    </source>
</evidence>
<evidence type="ECO:0000313" key="1">
    <source>
        <dbReference type="EMBL" id="KAA0035037.1"/>
    </source>
</evidence>
<evidence type="ECO:0000313" key="3">
    <source>
        <dbReference type="Proteomes" id="UP000321393"/>
    </source>
</evidence>
<evidence type="ECO:0000313" key="4">
    <source>
        <dbReference type="Proteomes" id="UP000321947"/>
    </source>
</evidence>
<dbReference type="EMBL" id="SSTE01020204">
    <property type="protein sequence ID" value="KAA0035037.1"/>
    <property type="molecule type" value="Genomic_DNA"/>
</dbReference>
<accession>A0A5A7T0D3</accession>
<dbReference type="Proteomes" id="UP000321393">
    <property type="component" value="Unassembled WGS sequence"/>
</dbReference>
<dbReference type="EMBL" id="SSTD01015655">
    <property type="protein sequence ID" value="TYK02370.1"/>
    <property type="molecule type" value="Genomic_DNA"/>
</dbReference>
<protein>
    <submittedName>
        <fullName evidence="1">Transcription factor GTE10</fullName>
    </submittedName>
</protein>
<sequence length="148" mass="17253">MSMIHHFQNLQWQKKASPDAIFPDVIHGVGKASSAFPMPCTASGKPLRQAYRATLLRNRFADTILKAREKLLEKGDKRDPKKVRIEREELEKQQREGWRRAMDEGRLKMKLRPRRGTATTMEWMAASYGRRRMFLSSPNPFPFVFSSM</sequence>
<dbReference type="AlphaFoldDB" id="A0A5A7T0D3"/>
<dbReference type="STRING" id="1194695.A0A5A7T0D3"/>
<name>A0A5A7T0D3_CUCMM</name>
<reference evidence="3 4" key="1">
    <citation type="submission" date="2019-08" db="EMBL/GenBank/DDBJ databases">
        <title>Draft genome sequences of two oriental melons (Cucumis melo L. var makuwa).</title>
        <authorList>
            <person name="Kwon S.-Y."/>
        </authorList>
    </citation>
    <scope>NUCLEOTIDE SEQUENCE [LARGE SCALE GENOMIC DNA]</scope>
    <source>
        <strain evidence="4">cv. Chang Bougi</strain>
        <strain evidence="3">cv. SW 3</strain>
        <tissue evidence="1">Leaf</tissue>
    </source>
</reference>
<dbReference type="PANTHER" id="PTHR46136:SF33">
    <property type="entry name" value="TRANSCRIPTION FACTOR GTE10"/>
    <property type="match status" value="1"/>
</dbReference>
<dbReference type="PANTHER" id="PTHR46136">
    <property type="entry name" value="TRANSCRIPTION FACTOR GTE8"/>
    <property type="match status" value="1"/>
</dbReference>
<gene>
    <name evidence="2" type="ORF">E5676_scaffold155G00720</name>
    <name evidence="1" type="ORF">E6C27_scaffold57G00910</name>
</gene>